<dbReference type="Pfam" id="PF17309">
    <property type="entry name" value="DUF5356"/>
    <property type="match status" value="1"/>
</dbReference>
<feature type="compositionally biased region" description="Basic and acidic residues" evidence="1">
    <location>
        <begin position="9"/>
        <end position="20"/>
    </location>
</feature>
<accession>A0A8S1EMF8</accession>
<keyword evidence="3" id="KW-1185">Reference proteome</keyword>
<dbReference type="Proteomes" id="UP000494206">
    <property type="component" value="Unassembled WGS sequence"/>
</dbReference>
<sequence>MEGSNSPHTPEKPVDFKKSIRQLPKLEVKDDAKGEALPSYSDHEWDASEEPFAPELLNVKKTPNRISVFTGPYRQSEIELHKKDKNSSGKFQTIDVFHSSLQMFLMMIDPNNSLRWFKNFATV</sequence>
<evidence type="ECO:0000313" key="3">
    <source>
        <dbReference type="Proteomes" id="UP000494206"/>
    </source>
</evidence>
<name>A0A8S1EMF8_9PELO</name>
<dbReference type="EMBL" id="CADEPM010000003">
    <property type="protein sequence ID" value="CAB3402282.1"/>
    <property type="molecule type" value="Genomic_DNA"/>
</dbReference>
<dbReference type="OrthoDB" id="5875813at2759"/>
<dbReference type="InterPro" id="IPR020149">
    <property type="entry name" value="Uncharacterised_C02F5.10"/>
</dbReference>
<gene>
    <name evidence="2" type="ORF">CBOVIS_LOCUS4919</name>
</gene>
<dbReference type="AlphaFoldDB" id="A0A8S1EMF8"/>
<organism evidence="2 3">
    <name type="scientific">Caenorhabditis bovis</name>
    <dbReference type="NCBI Taxonomy" id="2654633"/>
    <lineage>
        <taxon>Eukaryota</taxon>
        <taxon>Metazoa</taxon>
        <taxon>Ecdysozoa</taxon>
        <taxon>Nematoda</taxon>
        <taxon>Chromadorea</taxon>
        <taxon>Rhabditida</taxon>
        <taxon>Rhabditina</taxon>
        <taxon>Rhabditomorpha</taxon>
        <taxon>Rhabditoidea</taxon>
        <taxon>Rhabditidae</taxon>
        <taxon>Peloderinae</taxon>
        <taxon>Caenorhabditis</taxon>
    </lineage>
</organism>
<evidence type="ECO:0000256" key="1">
    <source>
        <dbReference type="SAM" id="MobiDB-lite"/>
    </source>
</evidence>
<proteinExistence type="predicted"/>
<feature type="region of interest" description="Disordered" evidence="1">
    <location>
        <begin position="1"/>
        <end position="20"/>
    </location>
</feature>
<feature type="region of interest" description="Disordered" evidence="1">
    <location>
        <begin position="26"/>
        <end position="46"/>
    </location>
</feature>
<comment type="caution">
    <text evidence="2">The sequence shown here is derived from an EMBL/GenBank/DDBJ whole genome shotgun (WGS) entry which is preliminary data.</text>
</comment>
<reference evidence="2 3" key="1">
    <citation type="submission" date="2020-04" db="EMBL/GenBank/DDBJ databases">
        <authorList>
            <person name="Laetsch R D."/>
            <person name="Stevens L."/>
            <person name="Kumar S."/>
            <person name="Blaxter L. M."/>
        </authorList>
    </citation>
    <scope>NUCLEOTIDE SEQUENCE [LARGE SCALE GENOMIC DNA]</scope>
</reference>
<evidence type="ECO:0000313" key="2">
    <source>
        <dbReference type="EMBL" id="CAB3402282.1"/>
    </source>
</evidence>
<protein>
    <submittedName>
        <fullName evidence="2">Uncharacterized protein</fullName>
    </submittedName>
</protein>